<evidence type="ECO:0000256" key="1">
    <source>
        <dbReference type="SAM" id="MobiDB-lite"/>
    </source>
</evidence>
<feature type="region of interest" description="Disordered" evidence="1">
    <location>
        <begin position="54"/>
        <end position="180"/>
    </location>
</feature>
<dbReference type="Gene3D" id="3.30.1150.10">
    <property type="match status" value="1"/>
</dbReference>
<organism evidence="2 3">
    <name type="scientific">Sphingobium lignivorans</name>
    <dbReference type="NCBI Taxonomy" id="2735886"/>
    <lineage>
        <taxon>Bacteria</taxon>
        <taxon>Pseudomonadati</taxon>
        <taxon>Pseudomonadota</taxon>
        <taxon>Alphaproteobacteria</taxon>
        <taxon>Sphingomonadales</taxon>
        <taxon>Sphingomonadaceae</taxon>
        <taxon>Sphingobium</taxon>
    </lineage>
</organism>
<keyword evidence="3" id="KW-1185">Reference proteome</keyword>
<reference evidence="2 3" key="1">
    <citation type="submission" date="2020-08" db="EMBL/GenBank/DDBJ databases">
        <title>Exploring microbial biodiversity for novel pathways involved in the catabolism of aromatic compounds derived from lignin.</title>
        <authorList>
            <person name="Elkins J."/>
        </authorList>
    </citation>
    <scope>NUCLEOTIDE SEQUENCE [LARGE SCALE GENOMIC DNA]</scope>
    <source>
        <strain evidence="2 3">B1D3A</strain>
    </source>
</reference>
<evidence type="ECO:0000313" key="2">
    <source>
        <dbReference type="EMBL" id="MBB5984246.1"/>
    </source>
</evidence>
<protein>
    <submittedName>
        <fullName evidence="2">Outer membrane biosynthesis protein TonB</fullName>
    </submittedName>
</protein>
<dbReference type="Pfam" id="PF13103">
    <property type="entry name" value="TonB_2"/>
    <property type="match status" value="1"/>
</dbReference>
<feature type="compositionally biased region" description="Basic and acidic residues" evidence="1">
    <location>
        <begin position="126"/>
        <end position="147"/>
    </location>
</feature>
<sequence length="289" mass="30606">MMDRSERLGLGVSTAGHVLLFGALSLGLLTTSVTLPPPPATIDVSLADSIALESRTTEPAAETATSAVAPEVGETEPDPAPPEPVEAAPAPLAPPPQPAAPERPRATQPAPPKPRETPRPTPPKATPKEPEKSAPAKTEAKPQEKPRPQRASRLGSDFLKGLESDAPPSRNAPATSGSAAPMGAVAARALNAEINRQIKPHWRPPSGADADRLVTLLSVHLDRNGAIVGRIEVVGQQGITASNRAQADLHAERAIQAVTRASPFRNLPPEYYDQWKWLQPLRFDARLSQ</sequence>
<accession>A0ABR6NB10</accession>
<proteinExistence type="predicted"/>
<dbReference type="RefSeq" id="WP_338056680.1">
    <property type="nucleotide sequence ID" value="NZ_JACHKA010000001.1"/>
</dbReference>
<feature type="compositionally biased region" description="Low complexity" evidence="1">
    <location>
        <begin position="54"/>
        <end position="72"/>
    </location>
</feature>
<dbReference type="EMBL" id="JACHKA010000001">
    <property type="protein sequence ID" value="MBB5984246.1"/>
    <property type="molecule type" value="Genomic_DNA"/>
</dbReference>
<evidence type="ECO:0000313" key="3">
    <source>
        <dbReference type="Proteomes" id="UP001138540"/>
    </source>
</evidence>
<name>A0ABR6NB10_9SPHN</name>
<comment type="caution">
    <text evidence="2">The sequence shown here is derived from an EMBL/GenBank/DDBJ whole genome shotgun (WGS) entry which is preliminary data.</text>
</comment>
<gene>
    <name evidence="2" type="ORF">HNP60_000220</name>
</gene>
<dbReference type="Proteomes" id="UP001138540">
    <property type="component" value="Unassembled WGS sequence"/>
</dbReference>
<feature type="compositionally biased region" description="Pro residues" evidence="1">
    <location>
        <begin position="91"/>
        <end position="101"/>
    </location>
</feature>